<dbReference type="Proteomes" id="UP001056386">
    <property type="component" value="Plasmid unnamed2"/>
</dbReference>
<reference evidence="1" key="1">
    <citation type="submission" date="2022-06" db="EMBL/GenBank/DDBJ databases">
        <title>Draft genome sequence of Burkholderia glumae strain GR20004 isolated from rice panicle showing bacterial panicle blight.</title>
        <authorList>
            <person name="Choi S.Y."/>
            <person name="Lee Y.H."/>
        </authorList>
    </citation>
    <scope>NUCLEOTIDE SEQUENCE</scope>
    <source>
        <strain evidence="1">GR20004</strain>
        <plasmid evidence="1">unnamed2</plasmid>
    </source>
</reference>
<protein>
    <submittedName>
        <fullName evidence="1">Uncharacterized protein</fullName>
    </submittedName>
</protein>
<name>A0ABY5BEL9_BURGL</name>
<keyword evidence="1" id="KW-0614">Plasmid</keyword>
<gene>
    <name evidence="1" type="ORF">NFI99_13585</name>
</gene>
<proteinExistence type="predicted"/>
<dbReference type="RefSeq" id="WP_252836626.1">
    <property type="nucleotide sequence ID" value="NZ_CP099585.1"/>
</dbReference>
<organism evidence="1 2">
    <name type="scientific">Burkholderia glumae</name>
    <name type="common">Pseudomonas glumae</name>
    <dbReference type="NCBI Taxonomy" id="337"/>
    <lineage>
        <taxon>Bacteria</taxon>
        <taxon>Pseudomonadati</taxon>
        <taxon>Pseudomonadota</taxon>
        <taxon>Betaproteobacteria</taxon>
        <taxon>Burkholderiales</taxon>
        <taxon>Burkholderiaceae</taxon>
        <taxon>Burkholderia</taxon>
    </lineage>
</organism>
<accession>A0ABY5BEL9</accession>
<evidence type="ECO:0000313" key="2">
    <source>
        <dbReference type="Proteomes" id="UP001056386"/>
    </source>
</evidence>
<evidence type="ECO:0000313" key="1">
    <source>
        <dbReference type="EMBL" id="USS44307.1"/>
    </source>
</evidence>
<sequence length="211" mass="22678">MGQRDPSPAALSIRINLHLLDCLLAALALRLAVRLLGELVLAERLDRAGLVLVPGHGREGLCCIGGEYLQVIDGARESDVEAAVAEDPPHGHGDIGLAAFVLRVPLELVCRDVKYGLLTRRALARVDRRGVGVIPMTLRVEIPRNLLAVGQANDGLVFLEGDNRRLVTVLHELVSARKADDIARGEGAANKASMTSTQKLRDILAEIQGSR</sequence>
<dbReference type="EMBL" id="CP099585">
    <property type="protein sequence ID" value="USS44307.1"/>
    <property type="molecule type" value="Genomic_DNA"/>
</dbReference>
<keyword evidence="2" id="KW-1185">Reference proteome</keyword>
<geneLocation type="plasmid" evidence="1 2">
    <name>unnamed2</name>
</geneLocation>